<keyword evidence="3" id="KW-1185">Reference proteome</keyword>
<proteinExistence type="predicted"/>
<comment type="caution">
    <text evidence="2">The sequence shown here is derived from an EMBL/GenBank/DDBJ whole genome shotgun (WGS) entry which is preliminary data.</text>
</comment>
<evidence type="ECO:0008006" key="4">
    <source>
        <dbReference type="Google" id="ProtNLM"/>
    </source>
</evidence>
<dbReference type="AlphaFoldDB" id="A0A0R0D3A3"/>
<organism evidence="2 3">
    <name type="scientific">Stenotrophomonas ginsengisoli</name>
    <dbReference type="NCBI Taxonomy" id="336566"/>
    <lineage>
        <taxon>Bacteria</taxon>
        <taxon>Pseudomonadati</taxon>
        <taxon>Pseudomonadota</taxon>
        <taxon>Gammaproteobacteria</taxon>
        <taxon>Lysobacterales</taxon>
        <taxon>Lysobacteraceae</taxon>
        <taxon>Stenotrophomonas</taxon>
    </lineage>
</organism>
<feature type="chain" id="PRO_5006395018" description="DUF4197 domain-containing protein" evidence="1">
    <location>
        <begin position="25"/>
        <end position="261"/>
    </location>
</feature>
<dbReference type="RefSeq" id="WP_057638340.1">
    <property type="nucleotide sequence ID" value="NZ_LDJM01000026.1"/>
</dbReference>
<dbReference type="PATRIC" id="fig|336566.3.peg.1610"/>
<evidence type="ECO:0000313" key="3">
    <source>
        <dbReference type="Proteomes" id="UP000050956"/>
    </source>
</evidence>
<sequence length="261" mass="27261">MKNPVMCLLGASVLLAVASPPAAAGNWRERLQSIAAATAASPVASQALSNSEVAAGLKEALASGATKAVNQLGRTDGFWASSQYRIGLPASLARYETAARQFGQGERVDAFQLSLNRAAEAAVPVAAELLGESIRNMSLADAQALLAGGDDAATQYFRRTSGSALRARFLPLVSQQTDQVGVTKRYKELTSASNGRAAGLAALANQLGVGSGIDANALDLDGYVTDRALEALFTAMAEQEKQIRHDPAARSSELLRKVFAR</sequence>
<evidence type="ECO:0000256" key="1">
    <source>
        <dbReference type="SAM" id="SignalP"/>
    </source>
</evidence>
<dbReference type="STRING" id="336566.ABB30_10940"/>
<dbReference type="InterPro" id="IPR025245">
    <property type="entry name" value="DUF4197"/>
</dbReference>
<dbReference type="EMBL" id="LDJM01000026">
    <property type="protein sequence ID" value="KRG76005.1"/>
    <property type="molecule type" value="Genomic_DNA"/>
</dbReference>
<gene>
    <name evidence="2" type="ORF">ABB30_10940</name>
</gene>
<dbReference type="Proteomes" id="UP000050956">
    <property type="component" value="Unassembled WGS sequence"/>
</dbReference>
<name>A0A0R0D3A3_9GAMM</name>
<accession>A0A0R0D3A3</accession>
<protein>
    <recommendedName>
        <fullName evidence="4">DUF4197 domain-containing protein</fullName>
    </recommendedName>
</protein>
<feature type="signal peptide" evidence="1">
    <location>
        <begin position="1"/>
        <end position="24"/>
    </location>
</feature>
<reference evidence="2 3" key="1">
    <citation type="submission" date="2015-05" db="EMBL/GenBank/DDBJ databases">
        <title>Genome sequencing and analysis of members of genus Stenotrophomonas.</title>
        <authorList>
            <person name="Patil P.P."/>
            <person name="Midha S."/>
            <person name="Patil P.B."/>
        </authorList>
    </citation>
    <scope>NUCLEOTIDE SEQUENCE [LARGE SCALE GENOMIC DNA]</scope>
    <source>
        <strain evidence="2 3">DSM 24757</strain>
    </source>
</reference>
<keyword evidence="1" id="KW-0732">Signal</keyword>
<dbReference type="Pfam" id="PF13852">
    <property type="entry name" value="DUF4197"/>
    <property type="match status" value="1"/>
</dbReference>
<evidence type="ECO:0000313" key="2">
    <source>
        <dbReference type="EMBL" id="KRG76005.1"/>
    </source>
</evidence>